<dbReference type="InterPro" id="IPR050388">
    <property type="entry name" value="ABC_Ni/Peptide_Import"/>
</dbReference>
<keyword evidence="4" id="KW-1003">Cell membrane</keyword>
<dbReference type="FunFam" id="3.40.50.300:FF:000016">
    <property type="entry name" value="Oligopeptide ABC transporter ATP-binding component"/>
    <property type="match status" value="1"/>
</dbReference>
<dbReference type="PANTHER" id="PTHR43297:SF14">
    <property type="entry name" value="ATPASE AAA-TYPE CORE DOMAIN-CONTAINING PROTEIN"/>
    <property type="match status" value="1"/>
</dbReference>
<comment type="subcellular location">
    <subcellularLocation>
        <location evidence="1">Cell membrane</location>
        <topology evidence="1">Peripheral membrane protein</topology>
    </subcellularLocation>
</comment>
<evidence type="ECO:0000313" key="12">
    <source>
        <dbReference type="Proteomes" id="UP000198853"/>
    </source>
</evidence>
<dbReference type="InterPro" id="IPR013563">
    <property type="entry name" value="Oligopep_ABC_C"/>
</dbReference>
<evidence type="ECO:0000256" key="7">
    <source>
        <dbReference type="ARBA" id="ARBA00022840"/>
    </source>
</evidence>
<protein>
    <submittedName>
        <fullName evidence="11">Oligopeptide transport system ATP-binding protein</fullName>
    </submittedName>
</protein>
<dbReference type="PROSITE" id="PS50893">
    <property type="entry name" value="ABC_TRANSPORTER_2"/>
    <property type="match status" value="1"/>
</dbReference>
<dbReference type="EMBL" id="FNEN01000016">
    <property type="protein sequence ID" value="SDJ13061.1"/>
    <property type="molecule type" value="Genomic_DNA"/>
</dbReference>
<evidence type="ECO:0000256" key="9">
    <source>
        <dbReference type="ARBA" id="ARBA00023136"/>
    </source>
</evidence>
<dbReference type="OrthoDB" id="9802264at2"/>
<dbReference type="SMART" id="SM00382">
    <property type="entry name" value="AAA"/>
    <property type="match status" value="1"/>
</dbReference>
<gene>
    <name evidence="11" type="ORF">SAMN04488123_1169</name>
</gene>
<dbReference type="Proteomes" id="UP000198853">
    <property type="component" value="Unassembled WGS sequence"/>
</dbReference>
<dbReference type="Gene3D" id="3.40.50.300">
    <property type="entry name" value="P-loop containing nucleotide triphosphate hydrolases"/>
    <property type="match status" value="1"/>
</dbReference>
<accession>A0A1G8R7X3</accession>
<dbReference type="GO" id="GO:0005524">
    <property type="term" value="F:ATP binding"/>
    <property type="evidence" value="ECO:0007669"/>
    <property type="project" value="UniProtKB-KW"/>
</dbReference>
<dbReference type="InterPro" id="IPR017871">
    <property type="entry name" value="ABC_transporter-like_CS"/>
</dbReference>
<evidence type="ECO:0000256" key="3">
    <source>
        <dbReference type="ARBA" id="ARBA00022448"/>
    </source>
</evidence>
<dbReference type="InterPro" id="IPR027417">
    <property type="entry name" value="P-loop_NTPase"/>
</dbReference>
<feature type="domain" description="ABC transporter" evidence="10">
    <location>
        <begin position="9"/>
        <end position="259"/>
    </location>
</feature>
<dbReference type="InterPro" id="IPR003593">
    <property type="entry name" value="AAA+_ATPase"/>
</dbReference>
<dbReference type="SUPFAM" id="SSF52540">
    <property type="entry name" value="P-loop containing nucleoside triphosphate hydrolases"/>
    <property type="match status" value="1"/>
</dbReference>
<evidence type="ECO:0000313" key="11">
    <source>
        <dbReference type="EMBL" id="SDJ13061.1"/>
    </source>
</evidence>
<proteinExistence type="inferred from homology"/>
<dbReference type="GO" id="GO:0015833">
    <property type="term" value="P:peptide transport"/>
    <property type="evidence" value="ECO:0007669"/>
    <property type="project" value="InterPro"/>
</dbReference>
<dbReference type="AlphaFoldDB" id="A0A1G8R7X3"/>
<dbReference type="GO" id="GO:0005886">
    <property type="term" value="C:plasma membrane"/>
    <property type="evidence" value="ECO:0007669"/>
    <property type="project" value="UniProtKB-SubCell"/>
</dbReference>
<reference evidence="11 12" key="1">
    <citation type="submission" date="2016-10" db="EMBL/GenBank/DDBJ databases">
        <authorList>
            <person name="de Groot N.N."/>
        </authorList>
    </citation>
    <scope>NUCLEOTIDE SEQUENCE [LARGE SCALE GENOMIC DNA]</scope>
    <source>
        <strain evidence="11 12">DSM 21771</strain>
    </source>
</reference>
<dbReference type="GO" id="GO:0016887">
    <property type="term" value="F:ATP hydrolysis activity"/>
    <property type="evidence" value="ECO:0007669"/>
    <property type="project" value="InterPro"/>
</dbReference>
<keyword evidence="12" id="KW-1185">Reference proteome</keyword>
<dbReference type="Pfam" id="PF08352">
    <property type="entry name" value="oligo_HPY"/>
    <property type="match status" value="1"/>
</dbReference>
<evidence type="ECO:0000256" key="1">
    <source>
        <dbReference type="ARBA" id="ARBA00004202"/>
    </source>
</evidence>
<sequence length="342" mass="38290">MQNSNENLLRVEELKIEFSSSKGPTRAVNDITFNVSKGETVCIVGESGSGKSITLLSIMKLLSKNGEITNGNIHFQGNNMRNLSNKQMRKIRNQEISMIFQDPMTALNPVFTIGYQITETILNHSGLSKKATHERVIELLTLVGIPAPKQRIKQYPHELSGGMRQRVMIAIALSNNPKLLIADEPTTALDVTIQSQILDLIQDLKEKFNMGVLFVTHDMSVVTEIADRILVMYGGKIVEEGTVEDVMVNPKHPYTEGLLNSVPDINRPDRPLEPIPGSPPSLDDDIPGCHFHPRCKYAMEECSIEYPSTFTIDSDHHVNCWLQKTGEWSHHVSESEVLYDSQ</sequence>
<evidence type="ECO:0000259" key="10">
    <source>
        <dbReference type="PROSITE" id="PS50893"/>
    </source>
</evidence>
<keyword evidence="8" id="KW-1278">Translocase</keyword>
<evidence type="ECO:0000256" key="6">
    <source>
        <dbReference type="ARBA" id="ARBA00022741"/>
    </source>
</evidence>
<comment type="similarity">
    <text evidence="2">Belongs to the ABC transporter superfamily.</text>
</comment>
<dbReference type="PANTHER" id="PTHR43297">
    <property type="entry name" value="OLIGOPEPTIDE TRANSPORT ATP-BINDING PROTEIN APPD"/>
    <property type="match status" value="1"/>
</dbReference>
<keyword evidence="5" id="KW-0997">Cell inner membrane</keyword>
<dbReference type="CDD" id="cd03257">
    <property type="entry name" value="ABC_NikE_OppD_transporters"/>
    <property type="match status" value="1"/>
</dbReference>
<organism evidence="11 12">
    <name type="scientific">Natribacillus halophilus</name>
    <dbReference type="NCBI Taxonomy" id="549003"/>
    <lineage>
        <taxon>Bacteria</taxon>
        <taxon>Bacillati</taxon>
        <taxon>Bacillota</taxon>
        <taxon>Bacilli</taxon>
        <taxon>Bacillales</taxon>
        <taxon>Bacillaceae</taxon>
        <taxon>Natribacillus</taxon>
    </lineage>
</organism>
<keyword evidence="3" id="KW-0813">Transport</keyword>
<evidence type="ECO:0000256" key="2">
    <source>
        <dbReference type="ARBA" id="ARBA00005417"/>
    </source>
</evidence>
<dbReference type="Pfam" id="PF00005">
    <property type="entry name" value="ABC_tran"/>
    <property type="match status" value="1"/>
</dbReference>
<keyword evidence="6" id="KW-0547">Nucleotide-binding</keyword>
<dbReference type="InterPro" id="IPR003439">
    <property type="entry name" value="ABC_transporter-like_ATP-bd"/>
</dbReference>
<keyword evidence="9" id="KW-0472">Membrane</keyword>
<evidence type="ECO:0000256" key="5">
    <source>
        <dbReference type="ARBA" id="ARBA00022519"/>
    </source>
</evidence>
<evidence type="ECO:0000256" key="4">
    <source>
        <dbReference type="ARBA" id="ARBA00022475"/>
    </source>
</evidence>
<keyword evidence="7 11" id="KW-0067">ATP-binding</keyword>
<name>A0A1G8R7X3_9BACI</name>
<dbReference type="RefSeq" id="WP_090399416.1">
    <property type="nucleotide sequence ID" value="NZ_FNEN01000016.1"/>
</dbReference>
<evidence type="ECO:0000256" key="8">
    <source>
        <dbReference type="ARBA" id="ARBA00022967"/>
    </source>
</evidence>
<dbReference type="PROSITE" id="PS00211">
    <property type="entry name" value="ABC_TRANSPORTER_1"/>
    <property type="match status" value="1"/>
</dbReference>
<dbReference type="NCBIfam" id="TIGR01727">
    <property type="entry name" value="oligo_HPY"/>
    <property type="match status" value="1"/>
</dbReference>